<gene>
    <name evidence="3" type="ORF">ACFQ21_30390</name>
</gene>
<protein>
    <submittedName>
        <fullName evidence="3">DUF6443 domain-containing protein</fullName>
    </submittedName>
</protein>
<evidence type="ECO:0000313" key="4">
    <source>
        <dbReference type="Proteomes" id="UP001597112"/>
    </source>
</evidence>
<comment type="caution">
    <text evidence="3">The sequence shown here is derived from an EMBL/GenBank/DDBJ whole genome shotgun (WGS) entry which is preliminary data.</text>
</comment>
<dbReference type="Gene3D" id="2.180.10.10">
    <property type="entry name" value="RHS repeat-associated core"/>
    <property type="match status" value="2"/>
</dbReference>
<feature type="signal peptide" evidence="1">
    <location>
        <begin position="1"/>
        <end position="22"/>
    </location>
</feature>
<accession>A0ABW3KD46</accession>
<name>A0ABW3KD46_9BACT</name>
<dbReference type="InterPro" id="IPR050708">
    <property type="entry name" value="T6SS_VgrG/RHS"/>
</dbReference>
<dbReference type="Proteomes" id="UP001597112">
    <property type="component" value="Unassembled WGS sequence"/>
</dbReference>
<dbReference type="PANTHER" id="PTHR32305">
    <property type="match status" value="1"/>
</dbReference>
<dbReference type="EMBL" id="JBHTKA010000016">
    <property type="protein sequence ID" value="MFD1003674.1"/>
    <property type="molecule type" value="Genomic_DNA"/>
</dbReference>
<feature type="chain" id="PRO_5045457925" evidence="1">
    <location>
        <begin position="23"/>
        <end position="1699"/>
    </location>
</feature>
<evidence type="ECO:0000259" key="2">
    <source>
        <dbReference type="Pfam" id="PF20041"/>
    </source>
</evidence>
<keyword evidence="1" id="KW-0732">Signal</keyword>
<keyword evidence="4" id="KW-1185">Reference proteome</keyword>
<evidence type="ECO:0000313" key="3">
    <source>
        <dbReference type="EMBL" id="MFD1003674.1"/>
    </source>
</evidence>
<reference evidence="4" key="1">
    <citation type="journal article" date="2019" name="Int. J. Syst. Evol. Microbiol.">
        <title>The Global Catalogue of Microorganisms (GCM) 10K type strain sequencing project: providing services to taxonomists for standard genome sequencing and annotation.</title>
        <authorList>
            <consortium name="The Broad Institute Genomics Platform"/>
            <consortium name="The Broad Institute Genome Sequencing Center for Infectious Disease"/>
            <person name="Wu L."/>
            <person name="Ma J."/>
        </authorList>
    </citation>
    <scope>NUCLEOTIDE SEQUENCE [LARGE SCALE GENOMIC DNA]</scope>
    <source>
        <strain evidence="4">CCUG 58938</strain>
    </source>
</reference>
<dbReference type="InterPro" id="IPR022385">
    <property type="entry name" value="Rhs_assc_core"/>
</dbReference>
<proteinExistence type="predicted"/>
<dbReference type="NCBIfam" id="TIGR03696">
    <property type="entry name" value="Rhs_assc_core"/>
    <property type="match status" value="1"/>
</dbReference>
<sequence>MKTFYRFFFTGLALLLANFGYCQTLSNSGASVVCGNAAGRITFSGSGATVIRWEEGTFNGTFTVEKTIVTTNSYYDYVVVAPNLKAFRAYYRNANGLAYTDVITVWAKQEVGGGGIGTPDPTSYNLISGTGRLFTGGFSQTPYWSKRTVDGSWTELGYGTSYTYSGLTETTIFGASGGGPGTCGSAAATITITVHKPGVLSGPTNLIESIYCLEGNIATLVLKGNSGAIIRWEYSVDNGVNWKQAACTGQAYSHLFTATTKFRVLVDQGQFGQVYSNEIEVPVKPYTEVVLPQGGTVTGENYTREQYIITRGITDVAAVDGLSAEQKRQSTIYYDGWSRPIQQNIHKGSPLQKDIISLTVYDTRGMQPVEYLPYTSALNDGDFKNNPINEQAAFYANGTSDKITDSTFPFAKSIIEKSPLALVTEQGSVGQQWQPGGEHSTLLSYSTNDVNEVRLFKPDGTSAAFYNENELLKAEVTDEDGKKIQTFTDKAGRTILKRVQLNETVSGSLVPWLETYSIYNFKGELKYLVSPKGIAALKANTWTLTQAIKDQYFHEFVYDNLGRLVEKKVPGQAWVYYCYDRLDRLVLMQDGNIRSANKWFFIKYDRAGRLVMKGLYQNTTHISRTAIQTNVVDPLYAFDTDKYYEVRGTALHGYTNQSFPVSSTEILTVDYYDTYDFDFNGSDDYSYTSQGLAGENTPASTAFGRATGSKYIVMGGTTWLYNYIFYDIEGRPIQLRNNNHLSTTVDNLATVVYDFEGKKKISKNYHNAGSGRVTTVINKFDYDHMGRLLRIYQNNNGAPTDQLVVQYEYNELGQLVDKKLHNTSGTSFLQSIDLRYSIQGWLASINNAQLTADAVSNDETNDYFGMELLYEKVETGLTAATTVNYNGNISALKWKGVGAAAGAADQRSYKHTYDKANRLKTSISQMNTGSAWSKEVGSISENLTYDLNGNVATLARNQRKHQLSGVTASYTYELIDNLAYLYNPAMGDQLLRITDATGNTTGFSNGSSGTSNDYTYGAMGSLVSDLNKGISNVAYNALGKVSVVTFSDTRKIEYTYDAAGTKLTMKTYAAGSSTPTVTTDYISGFVYENGNLNFFASPEGRVVKNGSTLEYQYAIADHLGNTRIVFSSVNPSNPPSKATFENITNDANEFSNINSSSMYWVSKSAANNTPSGQYVIRMNNSYQAGPAKSLKVYPGDVVDMEVWSYFEGGSGFGGTNQPLTGLITSVAGAFGGVSGATGESGLIYSGVNAAYTAYGSHGNLGDARPTAYLNYILLDCNYKLLDMGWKPVPESANMAKQRVYFDPIKIKEAGFMYVYLSYEGEGTNWVYFDDLKVTQTKTNVIQYNEYYPYGLQTNMSWTREDSKNDFLYNAASELNQTSGWYEMFYRNYDPVIARFTGVDPLATKYASLSGYHYAYDNPIRFNDPSGAAGIQPGPPEDLWKQMAFAQAMQAGLYSGNNFFQDQGWFNNVYISSNSPIITVIKTNDPFDLIFRDGVEQGTGPKNSTQGNPNALYYDSYEEYMKQYSLNYGGGYSSVAQLGNPDKSNFAEEIWNSDAMRWIVPDVLTLDVNYSTALGIGASETYTLNLITRGEDAGFHKTSTMQWTYGGLWGAGINGGSMHYDGPVSTLSVNSLLGPTRTISGEFIGGVNINAGYSDWSASPMKPSLTGISGGLGITVGAGYSVGETRVGWQAFNFDPRIVK</sequence>
<feature type="domain" description="DUF6443" evidence="2">
    <location>
        <begin position="314"/>
        <end position="443"/>
    </location>
</feature>
<dbReference type="RefSeq" id="WP_377586612.1">
    <property type="nucleotide sequence ID" value="NZ_JBHTKA010000016.1"/>
</dbReference>
<dbReference type="InterPro" id="IPR045619">
    <property type="entry name" value="DUF6443"/>
</dbReference>
<organism evidence="3 4">
    <name type="scientific">Ohtaekwangia kribbensis</name>
    <dbReference type="NCBI Taxonomy" id="688913"/>
    <lineage>
        <taxon>Bacteria</taxon>
        <taxon>Pseudomonadati</taxon>
        <taxon>Bacteroidota</taxon>
        <taxon>Cytophagia</taxon>
        <taxon>Cytophagales</taxon>
        <taxon>Fulvivirgaceae</taxon>
        <taxon>Ohtaekwangia</taxon>
    </lineage>
</organism>
<dbReference type="PANTHER" id="PTHR32305:SF15">
    <property type="entry name" value="PROTEIN RHSA-RELATED"/>
    <property type="match status" value="1"/>
</dbReference>
<evidence type="ECO:0000256" key="1">
    <source>
        <dbReference type="SAM" id="SignalP"/>
    </source>
</evidence>
<dbReference type="Pfam" id="PF20041">
    <property type="entry name" value="DUF6443"/>
    <property type="match status" value="1"/>
</dbReference>